<accession>A0A7J6PAU4</accession>
<dbReference type="SUPFAM" id="SSF117916">
    <property type="entry name" value="Fe-S cluster assembly (FSCA) domain-like"/>
    <property type="match status" value="1"/>
</dbReference>
<dbReference type="SUPFAM" id="SSF110836">
    <property type="entry name" value="Hypothetical protein SAV1430"/>
    <property type="match status" value="1"/>
</dbReference>
<dbReference type="Gene3D" id="3.30.300.130">
    <property type="entry name" value="Fe-S cluster assembly (FSCA)"/>
    <property type="match status" value="1"/>
</dbReference>
<evidence type="ECO:0000256" key="1">
    <source>
        <dbReference type="ARBA" id="ARBA00006420"/>
    </source>
</evidence>
<dbReference type="Pfam" id="PF01106">
    <property type="entry name" value="NifU"/>
    <property type="match status" value="1"/>
</dbReference>
<dbReference type="Proteomes" id="UP000553632">
    <property type="component" value="Unassembled WGS sequence"/>
</dbReference>
<keyword evidence="5" id="KW-1185">Reference proteome</keyword>
<comment type="caution">
    <text evidence="4">The sequence shown here is derived from an EMBL/GenBank/DDBJ whole genome shotgun (WGS) entry which is preliminary data.</text>
</comment>
<proteinExistence type="inferred from homology"/>
<evidence type="ECO:0000313" key="4">
    <source>
        <dbReference type="EMBL" id="KAF4692481.1"/>
    </source>
</evidence>
<feature type="region of interest" description="Disordered" evidence="2">
    <location>
        <begin position="24"/>
        <end position="52"/>
    </location>
</feature>
<dbReference type="InterPro" id="IPR014824">
    <property type="entry name" value="Nfu/NifU_N"/>
</dbReference>
<name>A0A7J6PAU4_PEROL</name>
<reference evidence="4 5" key="1">
    <citation type="submission" date="2020-04" db="EMBL/GenBank/DDBJ databases">
        <title>Perkinsus olseni comparative genomics.</title>
        <authorList>
            <person name="Bogema D.R."/>
        </authorList>
    </citation>
    <scope>NUCLEOTIDE SEQUENCE [LARGE SCALE GENOMIC DNA]</scope>
    <source>
        <strain evidence="4 5">ATCC PRA-207</strain>
    </source>
</reference>
<dbReference type="GO" id="GO:0051536">
    <property type="term" value="F:iron-sulfur cluster binding"/>
    <property type="evidence" value="ECO:0007669"/>
    <property type="project" value="InterPro"/>
</dbReference>
<dbReference type="GO" id="GO:0016226">
    <property type="term" value="P:iron-sulfur cluster assembly"/>
    <property type="evidence" value="ECO:0007669"/>
    <property type="project" value="InterPro"/>
</dbReference>
<sequence>MITTAVPGISSPLSRVLASHAPASPSLSYEANESTADEASPTSKQEVKVSSAASGDPNAMIFWLEGDKTILPSGAKGMTFENKEGSSQAPLALSLFKIEGVEKVTLSQHNTAVSKASSIDWCFVKPKVESVLSSFFAIPGLQPVYKSALQFESEAEEAEKAKLMERIGEVLDDRIRPVLQDDGGDVDLADFDEKTGVLSVRLKGACAGCPMSSVTLRFRIENMLVQSVPEVKKVINIASTDVSHNPKEMEF</sequence>
<dbReference type="InterPro" id="IPR001075">
    <property type="entry name" value="NIF_FeS_clus_asmbl_NifU_C"/>
</dbReference>
<dbReference type="AlphaFoldDB" id="A0A7J6PAU4"/>
<dbReference type="EMBL" id="JABANO010039482">
    <property type="protein sequence ID" value="KAF4692481.1"/>
    <property type="molecule type" value="Genomic_DNA"/>
</dbReference>
<dbReference type="PANTHER" id="PTHR11178">
    <property type="entry name" value="IRON-SULFUR CLUSTER SCAFFOLD PROTEIN NFU-RELATED"/>
    <property type="match status" value="1"/>
</dbReference>
<dbReference type="InterPro" id="IPR036498">
    <property type="entry name" value="Nfu/NifU_N_sf"/>
</dbReference>
<dbReference type="InterPro" id="IPR034904">
    <property type="entry name" value="FSCA_dom_sf"/>
</dbReference>
<dbReference type="Pfam" id="PF08712">
    <property type="entry name" value="Nfu_N"/>
    <property type="match status" value="1"/>
</dbReference>
<protein>
    <submittedName>
        <fullName evidence="4">NFU1 iron-sulfur cluster scaffold</fullName>
    </submittedName>
</protein>
<dbReference type="GO" id="GO:0005506">
    <property type="term" value="F:iron ion binding"/>
    <property type="evidence" value="ECO:0007669"/>
    <property type="project" value="InterPro"/>
</dbReference>
<gene>
    <name evidence="4" type="primary">NU1_7</name>
    <name evidence="4" type="ORF">FOZ63_033340</name>
</gene>
<organism evidence="4 5">
    <name type="scientific">Perkinsus olseni</name>
    <name type="common">Perkinsus atlanticus</name>
    <dbReference type="NCBI Taxonomy" id="32597"/>
    <lineage>
        <taxon>Eukaryota</taxon>
        <taxon>Sar</taxon>
        <taxon>Alveolata</taxon>
        <taxon>Perkinsozoa</taxon>
        <taxon>Perkinsea</taxon>
        <taxon>Perkinsida</taxon>
        <taxon>Perkinsidae</taxon>
        <taxon>Perkinsus</taxon>
    </lineage>
</organism>
<feature type="domain" description="Scaffold protein Nfu/NifU N-terminal" evidence="3">
    <location>
        <begin position="57"/>
        <end position="139"/>
    </location>
</feature>
<dbReference type="Gene3D" id="3.30.1370.70">
    <property type="entry name" value="Scaffold protein Nfu/NifU, N-terminal domain"/>
    <property type="match status" value="1"/>
</dbReference>
<evidence type="ECO:0000256" key="2">
    <source>
        <dbReference type="SAM" id="MobiDB-lite"/>
    </source>
</evidence>
<dbReference type="OMA" id="YECNTST"/>
<evidence type="ECO:0000313" key="5">
    <source>
        <dbReference type="Proteomes" id="UP000553632"/>
    </source>
</evidence>
<dbReference type="SMART" id="SM00932">
    <property type="entry name" value="Nfu_N"/>
    <property type="match status" value="1"/>
</dbReference>
<dbReference type="PANTHER" id="PTHR11178:SF1">
    <property type="entry name" value="NFU1 IRON-SULFUR CLUSTER SCAFFOLD HOMOLOG, MITOCHONDRIAL"/>
    <property type="match status" value="1"/>
</dbReference>
<comment type="similarity">
    <text evidence="1">Belongs to the NifU family.</text>
</comment>
<evidence type="ECO:0000259" key="3">
    <source>
        <dbReference type="SMART" id="SM00932"/>
    </source>
</evidence>